<accession>A0A0G1CAQ4</accession>
<sequence length="330" mass="36171">MLNPDAQLNHKIFDKSSDEEALRDGYGKGLVEAGKEKNVVVLTGDLEESTRVNWFKKVYPERFIECGVAEQNMAAMAAGLGISGKIPFINSYATFSPGRNWEQIRTTIAYNDSNVKIAGHHAGISTGPDGATHQAIEDIAIMRAMPNMKVIVPCDAEEARKATVAMVSLWGPIYIRLAREKTPLITTKETPFVFGKSYLLWQSRGQRIDVAIIGAGPLLYNALLAARELGKQKINSVVVNLHTIKPVDGRAVVEWAKKAGAVVTVEEHNVLGGVGSAVAEVLSQKYPVPIEFVGIKDIFGQSGKLHELWKRYHLDTKDIVNAAKKAVKRK</sequence>
<dbReference type="InterPro" id="IPR029061">
    <property type="entry name" value="THDP-binding"/>
</dbReference>
<dbReference type="InterPro" id="IPR033248">
    <property type="entry name" value="Transketolase_C"/>
</dbReference>
<reference evidence="6 7" key="1">
    <citation type="journal article" date="2015" name="Nature">
        <title>rRNA introns, odd ribosomes, and small enigmatic genomes across a large radiation of phyla.</title>
        <authorList>
            <person name="Brown C.T."/>
            <person name="Hug L.A."/>
            <person name="Thomas B.C."/>
            <person name="Sharon I."/>
            <person name="Castelle C.J."/>
            <person name="Singh A."/>
            <person name="Wilkins M.J."/>
            <person name="Williams K.H."/>
            <person name="Banfield J.F."/>
        </authorList>
    </citation>
    <scope>NUCLEOTIDE SEQUENCE [LARGE SCALE GENOMIC DNA]</scope>
</reference>
<dbReference type="Gene3D" id="3.40.50.920">
    <property type="match status" value="1"/>
</dbReference>
<evidence type="ECO:0000313" key="7">
    <source>
        <dbReference type="Proteomes" id="UP000034810"/>
    </source>
</evidence>
<comment type="caution">
    <text evidence="6">The sequence shown here is derived from an EMBL/GenBank/DDBJ whole genome shotgun (WGS) entry which is preliminary data.</text>
</comment>
<dbReference type="PANTHER" id="PTHR43825:SF1">
    <property type="entry name" value="TRANSKETOLASE-LIKE PYRIMIDINE-BINDING DOMAIN-CONTAINING PROTEIN"/>
    <property type="match status" value="1"/>
</dbReference>
<gene>
    <name evidence="6" type="ORF">UV58_C0008G0004</name>
</gene>
<protein>
    <submittedName>
        <fullName evidence="6">Transketolase</fullName>
    </submittedName>
</protein>
<dbReference type="Proteomes" id="UP000034810">
    <property type="component" value="Unassembled WGS sequence"/>
</dbReference>
<dbReference type="SUPFAM" id="SSF52922">
    <property type="entry name" value="TK C-terminal domain-like"/>
    <property type="match status" value="1"/>
</dbReference>
<keyword evidence="3" id="KW-0808">Transferase</keyword>
<dbReference type="AlphaFoldDB" id="A0A0G1CAQ4"/>
<dbReference type="Pfam" id="PF02779">
    <property type="entry name" value="Transket_pyr"/>
    <property type="match status" value="1"/>
</dbReference>
<evidence type="ECO:0000256" key="3">
    <source>
        <dbReference type="ARBA" id="ARBA00022679"/>
    </source>
</evidence>
<dbReference type="EMBL" id="LCFA01000008">
    <property type="protein sequence ID" value="KKS82617.1"/>
    <property type="molecule type" value="Genomic_DNA"/>
</dbReference>
<dbReference type="InterPro" id="IPR009014">
    <property type="entry name" value="Transketo_C/PFOR_II"/>
</dbReference>
<dbReference type="Gene3D" id="3.40.50.970">
    <property type="match status" value="1"/>
</dbReference>
<comment type="cofactor">
    <cofactor evidence="1">
        <name>thiamine diphosphate</name>
        <dbReference type="ChEBI" id="CHEBI:58937"/>
    </cofactor>
</comment>
<evidence type="ECO:0000259" key="5">
    <source>
        <dbReference type="SMART" id="SM00861"/>
    </source>
</evidence>
<dbReference type="CDD" id="cd07033">
    <property type="entry name" value="TPP_PYR_DXS_TK_like"/>
    <property type="match status" value="1"/>
</dbReference>
<dbReference type="InterPro" id="IPR005475">
    <property type="entry name" value="Transketolase-like_Pyr-bd"/>
</dbReference>
<evidence type="ECO:0000256" key="2">
    <source>
        <dbReference type="ARBA" id="ARBA00007131"/>
    </source>
</evidence>
<dbReference type="PROSITE" id="PS00802">
    <property type="entry name" value="TRANSKETOLASE_2"/>
    <property type="match status" value="1"/>
</dbReference>
<proteinExistence type="inferred from homology"/>
<dbReference type="SUPFAM" id="SSF52518">
    <property type="entry name" value="Thiamin diphosphate-binding fold (THDP-binding)"/>
    <property type="match status" value="1"/>
</dbReference>
<name>A0A0G1CAQ4_9BACT</name>
<organism evidence="6 7">
    <name type="scientific">Candidatus Wolfebacteria bacterium GW2011_GWC1_43_10</name>
    <dbReference type="NCBI Taxonomy" id="1619011"/>
    <lineage>
        <taxon>Bacteria</taxon>
        <taxon>Candidatus Wolfeibacteriota</taxon>
    </lineage>
</organism>
<evidence type="ECO:0000256" key="4">
    <source>
        <dbReference type="ARBA" id="ARBA00023052"/>
    </source>
</evidence>
<dbReference type="GO" id="GO:0016740">
    <property type="term" value="F:transferase activity"/>
    <property type="evidence" value="ECO:0007669"/>
    <property type="project" value="UniProtKB-KW"/>
</dbReference>
<dbReference type="PATRIC" id="fig|1619011.3.peg.357"/>
<comment type="similarity">
    <text evidence="2">Belongs to the transketolase family.</text>
</comment>
<feature type="domain" description="Transketolase-like pyrimidine-binding" evidence="5">
    <location>
        <begin position="20"/>
        <end position="184"/>
    </location>
</feature>
<dbReference type="InterPro" id="IPR020826">
    <property type="entry name" value="Transketolase_BS"/>
</dbReference>
<dbReference type="InterPro" id="IPR051157">
    <property type="entry name" value="PDH/Transketolase"/>
</dbReference>
<evidence type="ECO:0000313" key="6">
    <source>
        <dbReference type="EMBL" id="KKS82617.1"/>
    </source>
</evidence>
<evidence type="ECO:0000256" key="1">
    <source>
        <dbReference type="ARBA" id="ARBA00001964"/>
    </source>
</evidence>
<keyword evidence="4" id="KW-0786">Thiamine pyrophosphate</keyword>
<dbReference type="Pfam" id="PF02780">
    <property type="entry name" value="Transketolase_C"/>
    <property type="match status" value="1"/>
</dbReference>
<dbReference type="PANTHER" id="PTHR43825">
    <property type="entry name" value="PYRUVATE DEHYDROGENASE E1 COMPONENT"/>
    <property type="match status" value="1"/>
</dbReference>
<dbReference type="SMART" id="SM00861">
    <property type="entry name" value="Transket_pyr"/>
    <property type="match status" value="1"/>
</dbReference>
<dbReference type="FunFam" id="3.40.50.970:FF:000129">
    <property type="entry name" value="Transketolase"/>
    <property type="match status" value="1"/>
</dbReference>